<dbReference type="InterPro" id="IPR007060">
    <property type="entry name" value="FtsL/DivIC"/>
</dbReference>
<dbReference type="AlphaFoldDB" id="A0A1H5QN11"/>
<keyword evidence="3" id="KW-0132">Cell division</keyword>
<keyword evidence="2" id="KW-0812">Transmembrane</keyword>
<feature type="region of interest" description="Disordered" evidence="1">
    <location>
        <begin position="1"/>
        <end position="64"/>
    </location>
</feature>
<gene>
    <name evidence="3" type="ORF">SAMN05421837_103843</name>
</gene>
<dbReference type="STRING" id="218821.SAMN05421837_103843"/>
<keyword evidence="2" id="KW-0472">Membrane</keyword>
<evidence type="ECO:0000256" key="2">
    <source>
        <dbReference type="SAM" id="Phobius"/>
    </source>
</evidence>
<keyword evidence="4" id="KW-1185">Reference proteome</keyword>
<organism evidence="3 4">
    <name type="scientific">Amycolatopsis pretoriensis</name>
    <dbReference type="NCBI Taxonomy" id="218821"/>
    <lineage>
        <taxon>Bacteria</taxon>
        <taxon>Bacillati</taxon>
        <taxon>Actinomycetota</taxon>
        <taxon>Actinomycetes</taxon>
        <taxon>Pseudonocardiales</taxon>
        <taxon>Pseudonocardiaceae</taxon>
        <taxon>Amycolatopsis</taxon>
    </lineage>
</organism>
<feature type="region of interest" description="Disordered" evidence="1">
    <location>
        <begin position="171"/>
        <end position="191"/>
    </location>
</feature>
<keyword evidence="3" id="KW-0131">Cell cycle</keyword>
<protein>
    <submittedName>
        <fullName evidence="3">Cell division protein FtsB</fullName>
    </submittedName>
</protein>
<dbReference type="GO" id="GO:0051301">
    <property type="term" value="P:cell division"/>
    <property type="evidence" value="ECO:0007669"/>
    <property type="project" value="UniProtKB-KW"/>
</dbReference>
<sequence length="202" mass="21782">MADRGRTTRGRRGSGGAARAGGASRARRPEAARAGSPGSRPPRTADGTTAARRRTGDVETTRTRLRRSLAAKRASGAAKVLGMSTTRRAAVVAIVVCALAFTIAVPLRTYLAQRTEIREQQAQQAQLQQTVAQLQGRKAELSDPAQIEAEARRRLRYVKPGETPYIVQLPEDKAPDAAPQQGQQQVPDGSWYENLWNQVSGG</sequence>
<evidence type="ECO:0000313" key="3">
    <source>
        <dbReference type="EMBL" id="SEF27435.1"/>
    </source>
</evidence>
<feature type="compositionally biased region" description="Low complexity" evidence="1">
    <location>
        <begin position="32"/>
        <end position="50"/>
    </location>
</feature>
<accession>A0A1H5QN11</accession>
<proteinExistence type="predicted"/>
<feature type="transmembrane region" description="Helical" evidence="2">
    <location>
        <begin position="89"/>
        <end position="111"/>
    </location>
</feature>
<dbReference type="EMBL" id="FNUJ01000003">
    <property type="protein sequence ID" value="SEF27435.1"/>
    <property type="molecule type" value="Genomic_DNA"/>
</dbReference>
<feature type="compositionally biased region" description="Low complexity" evidence="1">
    <location>
        <begin position="176"/>
        <end position="188"/>
    </location>
</feature>
<evidence type="ECO:0000256" key="1">
    <source>
        <dbReference type="SAM" id="MobiDB-lite"/>
    </source>
</evidence>
<evidence type="ECO:0000313" key="4">
    <source>
        <dbReference type="Proteomes" id="UP000198878"/>
    </source>
</evidence>
<keyword evidence="2" id="KW-1133">Transmembrane helix</keyword>
<reference evidence="4" key="1">
    <citation type="submission" date="2016-10" db="EMBL/GenBank/DDBJ databases">
        <authorList>
            <person name="Varghese N."/>
            <person name="Submissions S."/>
        </authorList>
    </citation>
    <scope>NUCLEOTIDE SEQUENCE [LARGE SCALE GENOMIC DNA]</scope>
    <source>
        <strain evidence="4">DSM 44654</strain>
    </source>
</reference>
<dbReference type="RefSeq" id="WP_244180259.1">
    <property type="nucleotide sequence ID" value="NZ_FNUJ01000003.1"/>
</dbReference>
<dbReference type="Proteomes" id="UP000198878">
    <property type="component" value="Unassembled WGS sequence"/>
</dbReference>
<dbReference type="Pfam" id="PF04977">
    <property type="entry name" value="DivIC"/>
    <property type="match status" value="1"/>
</dbReference>
<name>A0A1H5QN11_9PSEU</name>